<proteinExistence type="predicted"/>
<organism evidence="1 2">
    <name type="scientific">Gigaspora margarita</name>
    <dbReference type="NCBI Taxonomy" id="4874"/>
    <lineage>
        <taxon>Eukaryota</taxon>
        <taxon>Fungi</taxon>
        <taxon>Fungi incertae sedis</taxon>
        <taxon>Mucoromycota</taxon>
        <taxon>Glomeromycotina</taxon>
        <taxon>Glomeromycetes</taxon>
        <taxon>Diversisporales</taxon>
        <taxon>Gigasporaceae</taxon>
        <taxon>Gigaspora</taxon>
    </lineage>
</organism>
<dbReference type="EMBL" id="CAJVQB010037903">
    <property type="protein sequence ID" value="CAG8825697.1"/>
    <property type="molecule type" value="Genomic_DNA"/>
</dbReference>
<gene>
    <name evidence="1" type="ORF">GMARGA_LOCUS28909</name>
</gene>
<evidence type="ECO:0000313" key="1">
    <source>
        <dbReference type="EMBL" id="CAG8825697.1"/>
    </source>
</evidence>
<sequence length="41" mass="4576">MDFKDLIKCHLVFRTGSSITIRDICSVVVSVSIEPDSPVMH</sequence>
<accession>A0ABN7WD17</accession>
<feature type="non-terminal residue" evidence="1">
    <location>
        <position position="41"/>
    </location>
</feature>
<evidence type="ECO:0000313" key="2">
    <source>
        <dbReference type="Proteomes" id="UP000789901"/>
    </source>
</evidence>
<name>A0ABN7WD17_GIGMA</name>
<dbReference type="Proteomes" id="UP000789901">
    <property type="component" value="Unassembled WGS sequence"/>
</dbReference>
<reference evidence="1 2" key="1">
    <citation type="submission" date="2021-06" db="EMBL/GenBank/DDBJ databases">
        <authorList>
            <person name="Kallberg Y."/>
            <person name="Tangrot J."/>
            <person name="Rosling A."/>
        </authorList>
    </citation>
    <scope>NUCLEOTIDE SEQUENCE [LARGE SCALE GENOMIC DNA]</scope>
    <source>
        <strain evidence="1 2">120-4 pot B 10/14</strain>
    </source>
</reference>
<comment type="caution">
    <text evidence="1">The sequence shown here is derived from an EMBL/GenBank/DDBJ whole genome shotgun (WGS) entry which is preliminary data.</text>
</comment>
<protein>
    <submittedName>
        <fullName evidence="1">10860_t:CDS:1</fullName>
    </submittedName>
</protein>
<keyword evidence="2" id="KW-1185">Reference proteome</keyword>